<proteinExistence type="predicted"/>
<dbReference type="Proteomes" id="UP000501054">
    <property type="component" value="Segment"/>
</dbReference>
<name>A0A6G9RY03_9CAUD</name>
<dbReference type="EMBL" id="MN901521">
    <property type="protein sequence ID" value="QIR31186.1"/>
    <property type="molecule type" value="Genomic_DNA"/>
</dbReference>
<reference evidence="1 2" key="1">
    <citation type="journal article" date="2020" name="Genes (Basel)">
        <title>Comparative Genomics of Two New HF1-like Haloviruses.</title>
        <authorList>
            <person name="Dyall-Smith M."/>
            <person name="Tang S.L."/>
            <person name="Russ B."/>
            <person name="Chiang P.W."/>
            <person name="Pfeiffer F."/>
        </authorList>
    </citation>
    <scope>NUCLEOTIDE SEQUENCE [LARGE SCALE GENOMIC DNA]</scope>
</reference>
<accession>A0A6G9RY03</accession>
<evidence type="ECO:0000313" key="1">
    <source>
        <dbReference type="EMBL" id="QIR31186.1"/>
    </source>
</evidence>
<organism evidence="1 2">
    <name type="scientific">Halorubrum virus Serpecor1</name>
    <dbReference type="NCBI Taxonomy" id="2721757"/>
    <lineage>
        <taxon>Viruses</taxon>
        <taxon>Duplodnaviria</taxon>
        <taxon>Heunggongvirae</taxon>
        <taxon>Uroviricota</taxon>
        <taxon>Caudoviricetes</taxon>
        <taxon>Thumleimavirales</taxon>
        <taxon>Hafunaviridae</taxon>
        <taxon>Haloferacalesvirus</taxon>
        <taxon>Haloferacalesvirus serpentinense</taxon>
        <taxon>Haloferacalesvirus Serpecor1</taxon>
    </lineage>
</organism>
<keyword evidence="2" id="KW-1185">Reference proteome</keyword>
<gene>
    <name evidence="1" type="ORF">HrrSp1_105</name>
</gene>
<evidence type="ECO:0000313" key="2">
    <source>
        <dbReference type="Proteomes" id="UP000501054"/>
    </source>
</evidence>
<sequence length="430" mass="44922">MADYGNTIEPGIVTNVNSALAVTSSGGAPADVGLVGQADLDAGTAQTNAVYQVTRATKAREWFGEDSPLTRNVLDALTEGAYPVYAVAVDLVDVTGEDLSGLSSNNGTLAEGPVSEDASDVVFTIDGVALDTVLVYDDVSEMTPGAGEVYVNPATRAFSIDPDATVGNAGDSVDYATADYDAGHAALVDGAGGAVDFFVPLTEDVSVTEDAQASVNAMAGEYNLALAIVGAVPGLDPSEYDNSFDDSRVQVVYPARDAEGYSTLGAYAGLRAKLGITTTPINKRLSSVKSLGVSLNKAQRGELIDERVVPLADESEGARIADDVNSVSDQNSEEAGIRFGFTRLVMDYVITTIRVNEQPFIGRLNSRAVRASLEGLLSNQLNTLKRSNAIVDYRVSVSRVDATAAAVEIQVKTAKPLRFIENTVTIGTSA</sequence>
<protein>
    <submittedName>
        <fullName evidence="1">Tail sheath protein</fullName>
    </submittedName>
</protein>